<organism evidence="2 3">
    <name type="scientific">Dactylonectria estremocensis</name>
    <dbReference type="NCBI Taxonomy" id="1079267"/>
    <lineage>
        <taxon>Eukaryota</taxon>
        <taxon>Fungi</taxon>
        <taxon>Dikarya</taxon>
        <taxon>Ascomycota</taxon>
        <taxon>Pezizomycotina</taxon>
        <taxon>Sordariomycetes</taxon>
        <taxon>Hypocreomycetidae</taxon>
        <taxon>Hypocreales</taxon>
        <taxon>Nectriaceae</taxon>
        <taxon>Dactylonectria</taxon>
    </lineage>
</organism>
<reference evidence="2" key="1">
    <citation type="journal article" date="2021" name="Nat. Commun.">
        <title>Genetic determinants of endophytism in the Arabidopsis root mycobiome.</title>
        <authorList>
            <person name="Mesny F."/>
            <person name="Miyauchi S."/>
            <person name="Thiergart T."/>
            <person name="Pickel B."/>
            <person name="Atanasova L."/>
            <person name="Karlsson M."/>
            <person name="Huettel B."/>
            <person name="Barry K.W."/>
            <person name="Haridas S."/>
            <person name="Chen C."/>
            <person name="Bauer D."/>
            <person name="Andreopoulos W."/>
            <person name="Pangilinan J."/>
            <person name="LaButti K."/>
            <person name="Riley R."/>
            <person name="Lipzen A."/>
            <person name="Clum A."/>
            <person name="Drula E."/>
            <person name="Henrissat B."/>
            <person name="Kohler A."/>
            <person name="Grigoriev I.V."/>
            <person name="Martin F.M."/>
            <person name="Hacquard S."/>
        </authorList>
    </citation>
    <scope>NUCLEOTIDE SEQUENCE</scope>
    <source>
        <strain evidence="2">MPI-CAGE-AT-0021</strain>
    </source>
</reference>
<dbReference type="Proteomes" id="UP000717696">
    <property type="component" value="Unassembled WGS sequence"/>
</dbReference>
<dbReference type="EMBL" id="JAGMUU010000064">
    <property type="protein sequence ID" value="KAH7110398.1"/>
    <property type="molecule type" value="Genomic_DNA"/>
</dbReference>
<accession>A0A9P9D0D7</accession>
<protein>
    <submittedName>
        <fullName evidence="2">Uncharacterized protein</fullName>
    </submittedName>
</protein>
<evidence type="ECO:0000256" key="1">
    <source>
        <dbReference type="SAM" id="MobiDB-lite"/>
    </source>
</evidence>
<feature type="region of interest" description="Disordered" evidence="1">
    <location>
        <begin position="219"/>
        <end position="261"/>
    </location>
</feature>
<evidence type="ECO:0000313" key="2">
    <source>
        <dbReference type="EMBL" id="KAH7110398.1"/>
    </source>
</evidence>
<dbReference type="OrthoDB" id="5090454at2759"/>
<dbReference type="AlphaFoldDB" id="A0A9P9D0D7"/>
<sequence length="261" mass="29418">MTLRHCDSWQLVYNVFVLDSQVMIVSDRDKMKVICDNSRKVARFLPDRIGRMVVAYIAWLIPAERMLRREGKLAEQRGDQLEFMWRNGNSRMWGTDQFSAVMGRFMPAGTGVWLGVGRYWPVVIEMGRKIRGLAMNQAEAHMQQDDGDEHDDIEVDLMTGEPMDCGGSWNIMWDLQATHGTRVALQHYAVHVGLLMRLQPEIIKTFQEISRLWHQFLEDDGDDGGKDQGDSSGGGSASAMKVAGTKRKAGPAADNDNESKA</sequence>
<evidence type="ECO:0000313" key="3">
    <source>
        <dbReference type="Proteomes" id="UP000717696"/>
    </source>
</evidence>
<name>A0A9P9D0D7_9HYPO</name>
<comment type="caution">
    <text evidence="2">The sequence shown here is derived from an EMBL/GenBank/DDBJ whole genome shotgun (WGS) entry which is preliminary data.</text>
</comment>
<gene>
    <name evidence="2" type="ORF">B0J13DRAFT_662115</name>
</gene>
<keyword evidence="3" id="KW-1185">Reference proteome</keyword>
<proteinExistence type="predicted"/>